<dbReference type="InterPro" id="IPR023534">
    <property type="entry name" value="Rof/RNase_P-like"/>
</dbReference>
<dbReference type="KEGG" id="fbl:Fbal_3574"/>
<dbReference type="Proteomes" id="UP000006683">
    <property type="component" value="Chromosome"/>
</dbReference>
<keyword evidence="2" id="KW-1185">Reference proteome</keyword>
<accession>E1SNW3</accession>
<name>E1SNW3_FERBD</name>
<proteinExistence type="predicted"/>
<dbReference type="RefSeq" id="WP_013347076.1">
    <property type="nucleotide sequence ID" value="NC_014541.1"/>
</dbReference>
<sequence>MRCQDYDYIEIACLYHYPVRLTLRDGRVVEGIAGDSTWNAQRQEVLSLTTDQGLETVLLADLVSLTVTVDNPHFQQVQFQ</sequence>
<gene>
    <name evidence="1" type="ordered locus">Fbal_3574</name>
</gene>
<reference evidence="1 2" key="1">
    <citation type="journal article" date="2010" name="Stand. Genomic Sci.">
        <title>Complete genome sequence of Ferrimonas balearica type strain (PAT).</title>
        <authorList>
            <person name="Nolan M."/>
            <person name="Sikorski J."/>
            <person name="Davenport K."/>
            <person name="Lucas S."/>
            <person name="Glavina Del Rio T."/>
            <person name="Tice H."/>
            <person name="Cheng J."/>
            <person name="Goodwin L."/>
            <person name="Pitluck S."/>
            <person name="Liolios K."/>
            <person name="Ivanova N."/>
            <person name="Mavromatis K."/>
            <person name="Ovchinnikova G."/>
            <person name="Pati A."/>
            <person name="Chen A."/>
            <person name="Palaniappan K."/>
            <person name="Land M."/>
            <person name="Hauser L."/>
            <person name="Chang Y."/>
            <person name="Jeffries C."/>
            <person name="Tapia R."/>
            <person name="Brettin T."/>
            <person name="Detter J."/>
            <person name="Han C."/>
            <person name="Yasawong M."/>
            <person name="Rohde M."/>
            <person name="Tindall B."/>
            <person name="Goker M."/>
            <person name="Woyke T."/>
            <person name="Bristow J."/>
            <person name="Eisen J."/>
            <person name="Markowitz V."/>
            <person name="Hugenholtz P."/>
            <person name="Kyrpides N."/>
            <person name="Klenk H."/>
            <person name="Lapidus A."/>
        </authorList>
    </citation>
    <scope>NUCLEOTIDE SEQUENCE [LARGE SCALE GENOMIC DNA]</scope>
    <source>
        <strain evidence="2">DSM 9799 / CCM 4581 / KCTC 23876 / PAT</strain>
    </source>
</reference>
<dbReference type="GeneID" id="67183778"/>
<dbReference type="OrthoDB" id="5344363at2"/>
<protein>
    <submittedName>
        <fullName evidence="1">Transcriptional antiterminator, Rof</fullName>
    </submittedName>
</protein>
<organism evidence="1 2">
    <name type="scientific">Ferrimonas balearica (strain DSM 9799 / CCM 4581 / KCTC 23876 / PAT)</name>
    <dbReference type="NCBI Taxonomy" id="550540"/>
    <lineage>
        <taxon>Bacteria</taxon>
        <taxon>Pseudomonadati</taxon>
        <taxon>Pseudomonadota</taxon>
        <taxon>Gammaproteobacteria</taxon>
        <taxon>Alteromonadales</taxon>
        <taxon>Ferrimonadaceae</taxon>
        <taxon>Ferrimonas</taxon>
    </lineage>
</organism>
<dbReference type="Gene3D" id="2.30.30.400">
    <property type="entry name" value="Rof-like"/>
    <property type="match status" value="1"/>
</dbReference>
<evidence type="ECO:0000313" key="1">
    <source>
        <dbReference type="EMBL" id="ADN77770.1"/>
    </source>
</evidence>
<dbReference type="Pfam" id="PF07073">
    <property type="entry name" value="ROF"/>
    <property type="match status" value="1"/>
</dbReference>
<dbReference type="InterPro" id="IPR009778">
    <property type="entry name" value="ROF"/>
</dbReference>
<dbReference type="InterPro" id="IPR038626">
    <property type="entry name" value="Rof-like_sf"/>
</dbReference>
<dbReference type="EMBL" id="CP002209">
    <property type="protein sequence ID" value="ADN77770.1"/>
    <property type="molecule type" value="Genomic_DNA"/>
</dbReference>
<dbReference type="HOGENOM" id="CLU_176324_1_0_6"/>
<evidence type="ECO:0000313" key="2">
    <source>
        <dbReference type="Proteomes" id="UP000006683"/>
    </source>
</evidence>
<dbReference type="STRING" id="550540.Fbal_3574"/>
<dbReference type="AlphaFoldDB" id="E1SNW3"/>
<dbReference type="eggNOG" id="COG4568">
    <property type="taxonomic scope" value="Bacteria"/>
</dbReference>
<dbReference type="SUPFAM" id="SSF101744">
    <property type="entry name" value="Rof/RNase P subunit-like"/>
    <property type="match status" value="1"/>
</dbReference>